<organism evidence="2">
    <name type="scientific">Edafosvirus sp</name>
    <dbReference type="NCBI Taxonomy" id="2487765"/>
    <lineage>
        <taxon>Viruses</taxon>
        <taxon>Varidnaviria</taxon>
        <taxon>Bamfordvirae</taxon>
        <taxon>Nucleocytoviricota</taxon>
        <taxon>Megaviricetes</taxon>
        <taxon>Imitervirales</taxon>
        <taxon>Mimiviridae</taxon>
        <taxon>Klosneuvirinae</taxon>
    </lineage>
</organism>
<keyword evidence="1" id="KW-1133">Transmembrane helix</keyword>
<gene>
    <name evidence="2" type="ORF">Edafosvirus22_9</name>
</gene>
<keyword evidence="1" id="KW-0472">Membrane</keyword>
<protein>
    <submittedName>
        <fullName evidence="2">Uncharacterized protein</fullName>
    </submittedName>
</protein>
<proteinExistence type="predicted"/>
<accession>A0A3G4ZUR8</accession>
<keyword evidence="1" id="KW-0812">Transmembrane</keyword>
<evidence type="ECO:0000313" key="2">
    <source>
        <dbReference type="EMBL" id="AYV78652.1"/>
    </source>
</evidence>
<feature type="transmembrane region" description="Helical" evidence="1">
    <location>
        <begin position="34"/>
        <end position="53"/>
    </location>
</feature>
<feature type="transmembrane region" description="Helical" evidence="1">
    <location>
        <begin position="59"/>
        <end position="80"/>
    </location>
</feature>
<reference evidence="2" key="1">
    <citation type="submission" date="2018-10" db="EMBL/GenBank/DDBJ databases">
        <title>Hidden diversity of soil giant viruses.</title>
        <authorList>
            <person name="Schulz F."/>
            <person name="Alteio L."/>
            <person name="Goudeau D."/>
            <person name="Ryan E.M."/>
            <person name="Malmstrom R.R."/>
            <person name="Blanchard J."/>
            <person name="Woyke T."/>
        </authorList>
    </citation>
    <scope>NUCLEOTIDE SEQUENCE</scope>
    <source>
        <strain evidence="2">EDV1</strain>
    </source>
</reference>
<sequence length="85" mass="10244">MNECMNYNFKWWHLIIPSSANFEKVCISDDKMKLFTVSLIRTIIWIIITIILYTDPINVYFILVFIWTLVNIFILLMICFKSVQF</sequence>
<evidence type="ECO:0000256" key="1">
    <source>
        <dbReference type="SAM" id="Phobius"/>
    </source>
</evidence>
<name>A0A3G4ZUR8_9VIRU</name>
<dbReference type="EMBL" id="MK072087">
    <property type="protein sequence ID" value="AYV78652.1"/>
    <property type="molecule type" value="Genomic_DNA"/>
</dbReference>